<dbReference type="Proteomes" id="UP000616114">
    <property type="component" value="Unassembled WGS sequence"/>
</dbReference>
<dbReference type="PANTHER" id="PTHR33744">
    <property type="entry name" value="CARBOHYDRATE DIACID REGULATOR"/>
    <property type="match status" value="1"/>
</dbReference>
<dbReference type="AlphaFoldDB" id="A0A8J2TW14"/>
<sequence>MGIGTGDVTERFVDEIVDTIARKLGRNVVLDDPENRLLAYTTVSPSTDRARTHQVLMKFPLDDVRQRQAVAAQHSQPFQLPADREASFFARLGIPLFHGRYRVGTLWVQADDYDDDLEQPAGIVPELSTHFRQLAAYLHGDRLALALGRAIDAGFIDALIHDANAAHTSVSERIGEPYAVLVMVPAGPDEAWPVAHVRQRILTQVLLSVTANLRLPFLGGADADHGVLAIAARARGTQLARLQEAIRAQVRTELSVDRVALGVSADFSSGDRPSRAFRQALAAAQAQAVDPLVAADWDRIGIYRYLAMMPDPPQLPDGRLGALLAVPGADTLIRTLEAVYDSSRPKAELAAALHLHRATLYNRLARIERIIGADPLHQDVRLELHFALKARRWARRPLRALESR</sequence>
<name>A0A8J2TW14_9MICO</name>
<dbReference type="InterPro" id="IPR051448">
    <property type="entry name" value="CdaR-like_regulators"/>
</dbReference>
<evidence type="ECO:0000313" key="2">
    <source>
        <dbReference type="EMBL" id="GGA06465.1"/>
    </source>
</evidence>
<protein>
    <recommendedName>
        <fullName evidence="1">PucR C-terminal helix-turn-helix domain-containing protein</fullName>
    </recommendedName>
</protein>
<accession>A0A8J2TW14</accession>
<comment type="caution">
    <text evidence="2">The sequence shown here is derived from an EMBL/GenBank/DDBJ whole genome shotgun (WGS) entry which is preliminary data.</text>
</comment>
<dbReference type="PANTHER" id="PTHR33744:SF1">
    <property type="entry name" value="DNA-BINDING TRANSCRIPTIONAL ACTIVATOR ADER"/>
    <property type="match status" value="1"/>
</dbReference>
<reference evidence="2" key="1">
    <citation type="journal article" date="2014" name="Int. J. Syst. Evol. Microbiol.">
        <title>Complete genome sequence of Corynebacterium casei LMG S-19264T (=DSM 44701T), isolated from a smear-ripened cheese.</title>
        <authorList>
            <consortium name="US DOE Joint Genome Institute (JGI-PGF)"/>
            <person name="Walter F."/>
            <person name="Albersmeier A."/>
            <person name="Kalinowski J."/>
            <person name="Ruckert C."/>
        </authorList>
    </citation>
    <scope>NUCLEOTIDE SEQUENCE</scope>
    <source>
        <strain evidence="2">CGMCC 1.12785</strain>
    </source>
</reference>
<dbReference type="InterPro" id="IPR042070">
    <property type="entry name" value="PucR_C-HTH_sf"/>
</dbReference>
<dbReference type="Gene3D" id="1.10.10.2840">
    <property type="entry name" value="PucR C-terminal helix-turn-helix domain"/>
    <property type="match status" value="1"/>
</dbReference>
<feature type="domain" description="PucR C-terminal helix-turn-helix" evidence="1">
    <location>
        <begin position="332"/>
        <end position="390"/>
    </location>
</feature>
<gene>
    <name evidence="2" type="ORF">GCM10011333_06800</name>
</gene>
<evidence type="ECO:0000313" key="3">
    <source>
        <dbReference type="Proteomes" id="UP000616114"/>
    </source>
</evidence>
<dbReference type="EMBL" id="BMFY01000002">
    <property type="protein sequence ID" value="GGA06465.1"/>
    <property type="molecule type" value="Genomic_DNA"/>
</dbReference>
<reference evidence="2" key="2">
    <citation type="submission" date="2020-09" db="EMBL/GenBank/DDBJ databases">
        <authorList>
            <person name="Sun Q."/>
            <person name="Zhou Y."/>
        </authorList>
    </citation>
    <scope>NUCLEOTIDE SEQUENCE</scope>
    <source>
        <strain evidence="2">CGMCC 1.12785</strain>
    </source>
</reference>
<proteinExistence type="predicted"/>
<dbReference type="Pfam" id="PF13556">
    <property type="entry name" value="HTH_30"/>
    <property type="match status" value="1"/>
</dbReference>
<evidence type="ECO:0000259" key="1">
    <source>
        <dbReference type="Pfam" id="PF13556"/>
    </source>
</evidence>
<organism evidence="2 3">
    <name type="scientific">Sediminivirga luteola</name>
    <dbReference type="NCBI Taxonomy" id="1774748"/>
    <lineage>
        <taxon>Bacteria</taxon>
        <taxon>Bacillati</taxon>
        <taxon>Actinomycetota</taxon>
        <taxon>Actinomycetes</taxon>
        <taxon>Micrococcales</taxon>
        <taxon>Brevibacteriaceae</taxon>
        <taxon>Sediminivirga</taxon>
    </lineage>
</organism>
<dbReference type="InterPro" id="IPR025736">
    <property type="entry name" value="PucR_C-HTH_dom"/>
</dbReference>
<keyword evidence="3" id="KW-1185">Reference proteome</keyword>